<feature type="transmembrane region" description="Helical" evidence="2">
    <location>
        <begin position="285"/>
        <end position="310"/>
    </location>
</feature>
<dbReference type="PANTHER" id="PTHR30572:SF4">
    <property type="entry name" value="ABC TRANSPORTER PERMEASE YTRF"/>
    <property type="match status" value="1"/>
</dbReference>
<dbReference type="Pfam" id="PF12704">
    <property type="entry name" value="MacB_PCD"/>
    <property type="match status" value="1"/>
</dbReference>
<evidence type="ECO:0000256" key="2">
    <source>
        <dbReference type="SAM" id="Phobius"/>
    </source>
</evidence>
<name>A0AAU7DWT9_9MICO</name>
<keyword evidence="2" id="KW-0472">Membrane</keyword>
<dbReference type="AlphaFoldDB" id="A0AAU7DWT9"/>
<dbReference type="GO" id="GO:0005886">
    <property type="term" value="C:plasma membrane"/>
    <property type="evidence" value="ECO:0007669"/>
    <property type="project" value="TreeGrafter"/>
</dbReference>
<reference evidence="4" key="1">
    <citation type="submission" date="2024-02" db="EMBL/GenBank/DDBJ databases">
        <title>Tomenella chthoni gen. nov. sp. nov., a member of the family Jonesiaceae isolated from bat guano.</title>
        <authorList>
            <person name="Miller S.L."/>
            <person name="King J."/>
            <person name="Sankaranarayanan K."/>
            <person name="Lawson P.A."/>
        </authorList>
    </citation>
    <scope>NUCLEOTIDE SEQUENCE</scope>
    <source>
        <strain evidence="4">BS-20</strain>
    </source>
</reference>
<organism evidence="4">
    <name type="scientific">Jonesiaceae bacterium BS-20</name>
    <dbReference type="NCBI Taxonomy" id="3120821"/>
    <lineage>
        <taxon>Bacteria</taxon>
        <taxon>Bacillati</taxon>
        <taxon>Actinomycetota</taxon>
        <taxon>Actinomycetes</taxon>
        <taxon>Micrococcales</taxon>
        <taxon>Jonesiaceae</taxon>
    </lineage>
</organism>
<comment type="similarity">
    <text evidence="1">Belongs to the ABC-4 integral membrane protein family.</text>
</comment>
<feature type="domain" description="MacB-like periplasmic core" evidence="3">
    <location>
        <begin position="25"/>
        <end position="209"/>
    </location>
</feature>
<evidence type="ECO:0000313" key="4">
    <source>
        <dbReference type="EMBL" id="XBH21726.1"/>
    </source>
</evidence>
<sequence>MIPFLRTVELALGEIRANRLRSILMILCVAAAVATTMIVNQMVASAEQDISDTIARTQGVRGTIEATVSDLSLADQMQVLSPHLHDFADGRAIDLGTVSFPDSVDDRALVWPVHAMDPEILGTFPNGLLAGQWFKPADAALPVVPVVISARVADEIVAGLSEGSGGRADAVGRVLTFDFPLPVLVQVVGVLDQGVLSHKWDGIIVPLDEDGFPAVLREWVYRTENTGGVVRLYSSDPTAPEKLVSLVNMKVTAAVESRGLVTQGVQVMRVDSAEEFEQATKTLNMILTSIGAAVLLIGVTAVAIVSMMSLRERAGGTRVT</sequence>
<feature type="transmembrane region" description="Helical" evidence="2">
    <location>
        <begin position="20"/>
        <end position="39"/>
    </location>
</feature>
<dbReference type="InterPro" id="IPR025857">
    <property type="entry name" value="MacB_PCD"/>
</dbReference>
<gene>
    <name evidence="4" type="ORF">V5R04_00415</name>
</gene>
<evidence type="ECO:0000256" key="1">
    <source>
        <dbReference type="ARBA" id="ARBA00038076"/>
    </source>
</evidence>
<keyword evidence="2" id="KW-0812">Transmembrane</keyword>
<dbReference type="EMBL" id="CP146203">
    <property type="protein sequence ID" value="XBH21726.1"/>
    <property type="molecule type" value="Genomic_DNA"/>
</dbReference>
<proteinExistence type="inferred from homology"/>
<dbReference type="InterPro" id="IPR050250">
    <property type="entry name" value="Macrolide_Exporter_MacB"/>
</dbReference>
<dbReference type="PANTHER" id="PTHR30572">
    <property type="entry name" value="MEMBRANE COMPONENT OF TRANSPORTER-RELATED"/>
    <property type="match status" value="1"/>
</dbReference>
<dbReference type="GO" id="GO:0022857">
    <property type="term" value="F:transmembrane transporter activity"/>
    <property type="evidence" value="ECO:0007669"/>
    <property type="project" value="TreeGrafter"/>
</dbReference>
<keyword evidence="2" id="KW-1133">Transmembrane helix</keyword>
<protein>
    <submittedName>
        <fullName evidence="4">ABC transporter permease</fullName>
    </submittedName>
</protein>
<accession>A0AAU7DWT9</accession>
<evidence type="ECO:0000259" key="3">
    <source>
        <dbReference type="Pfam" id="PF12704"/>
    </source>
</evidence>